<feature type="region of interest" description="Disordered" evidence="1">
    <location>
        <begin position="406"/>
        <end position="428"/>
    </location>
</feature>
<feature type="transmembrane region" description="Helical" evidence="2">
    <location>
        <begin position="191"/>
        <end position="210"/>
    </location>
</feature>
<reference evidence="3 4" key="1">
    <citation type="submission" date="2018-06" db="EMBL/GenBank/DDBJ databases">
        <authorList>
            <consortium name="Pathogen Informatics"/>
            <person name="Doyle S."/>
        </authorList>
    </citation>
    <scope>NUCLEOTIDE SEQUENCE [LARGE SCALE GENOMIC DNA]</scope>
    <source>
        <strain evidence="3 4">NCTC10786</strain>
    </source>
</reference>
<sequence length="428" mass="47784">MDATLRIAGEVVQEPDSGFNPFQMAPRLMMHIADVEKTGAVQPGSRVTWRYKFGGTPQQLDGYEKWLLPQLKPEHRWYGLEQDEGALGKSLERSQQFLLLSALLTLLLAVAAVAVAMSHYCRSRYDLIAILQKRWGGQGAAAQADRRAVGDAAGSFRRDGRRHWVIVRERADGAAQTGVTRRSAPASLWPWLWALGTMIIISLLVGLRPYRLLLATQPLRVLRRDVVARVWPLKVYLPVVTVVVVALLAGLMGGSMLLWAVLAGAVVLALLCGVLGWMLLNVLRGMTLTSLPLRLAVSRLLRQPWSTLSQLSAFSLSFMLLALLLVLRGDLLDRWQQQLPPESPNYFLINIASEQVVPLKAFLSEHQVIPEAFFPIVRARLTEINGLPTEGNQDEALNRELNLTWQDTRPDHNPITAGSWPPKRERSR</sequence>
<dbReference type="PANTHER" id="PTHR30287">
    <property type="entry name" value="MEMBRANE COMPONENT OF PREDICTED ABC SUPERFAMILY METABOLITE UPTAKE TRANSPORTER"/>
    <property type="match status" value="1"/>
</dbReference>
<dbReference type="Proteomes" id="UP000251584">
    <property type="component" value="Unassembled WGS sequence"/>
</dbReference>
<feature type="transmembrane region" description="Helical" evidence="2">
    <location>
        <begin position="257"/>
        <end position="283"/>
    </location>
</feature>
<keyword evidence="2" id="KW-0472">Membrane</keyword>
<dbReference type="InterPro" id="IPR038766">
    <property type="entry name" value="Membrane_comp_ABC_pdt"/>
</dbReference>
<feature type="transmembrane region" description="Helical" evidence="2">
    <location>
        <begin position="231"/>
        <end position="251"/>
    </location>
</feature>
<evidence type="ECO:0000313" key="3">
    <source>
        <dbReference type="EMBL" id="SQB21507.1"/>
    </source>
</evidence>
<gene>
    <name evidence="3" type="ORF">NCTC10786_00751</name>
</gene>
<dbReference type="PANTHER" id="PTHR30287:SF1">
    <property type="entry name" value="INNER MEMBRANE PROTEIN"/>
    <property type="match status" value="1"/>
</dbReference>
<accession>A0A2X2V4L2</accession>
<proteinExistence type="predicted"/>
<dbReference type="GO" id="GO:0005886">
    <property type="term" value="C:plasma membrane"/>
    <property type="evidence" value="ECO:0007669"/>
    <property type="project" value="TreeGrafter"/>
</dbReference>
<keyword evidence="2" id="KW-1133">Transmembrane helix</keyword>
<feature type="transmembrane region" description="Helical" evidence="2">
    <location>
        <begin position="97"/>
        <end position="117"/>
    </location>
</feature>
<evidence type="ECO:0000256" key="1">
    <source>
        <dbReference type="SAM" id="MobiDB-lite"/>
    </source>
</evidence>
<dbReference type="AlphaFoldDB" id="A0A2X2V4L2"/>
<evidence type="ECO:0000256" key="2">
    <source>
        <dbReference type="SAM" id="Phobius"/>
    </source>
</evidence>
<organism evidence="3 4">
    <name type="scientific">Citrobacter koseri</name>
    <name type="common">Citrobacter diversus</name>
    <dbReference type="NCBI Taxonomy" id="545"/>
    <lineage>
        <taxon>Bacteria</taxon>
        <taxon>Pseudomonadati</taxon>
        <taxon>Pseudomonadota</taxon>
        <taxon>Gammaproteobacteria</taxon>
        <taxon>Enterobacterales</taxon>
        <taxon>Enterobacteriaceae</taxon>
        <taxon>Citrobacter</taxon>
    </lineage>
</organism>
<protein>
    <submittedName>
        <fullName evidence="3">Permease</fullName>
    </submittedName>
</protein>
<keyword evidence="2" id="KW-0812">Transmembrane</keyword>
<feature type="transmembrane region" description="Helical" evidence="2">
    <location>
        <begin position="304"/>
        <end position="327"/>
    </location>
</feature>
<name>A0A2X2V4L2_CITKO</name>
<evidence type="ECO:0000313" key="4">
    <source>
        <dbReference type="Proteomes" id="UP000251584"/>
    </source>
</evidence>
<dbReference type="EMBL" id="UAVY01000001">
    <property type="protein sequence ID" value="SQB21507.1"/>
    <property type="molecule type" value="Genomic_DNA"/>
</dbReference>